<sequence length="114" mass="13407">MHLGDNQLMLVNHCEFAKDAWGKLCSVLPPSYITLVLNLESQVVKLKLADILARLLLEEQKRIELDIVEIKPENSFISKKKFKQGPCNYCKKKGHWYKEYKARLENQKQKFSRE</sequence>
<dbReference type="EMBL" id="LSSM01000767">
    <property type="protein sequence ID" value="OMJ27946.1"/>
    <property type="molecule type" value="Genomic_DNA"/>
</dbReference>
<name>A0A1R1YMI2_9FUNG</name>
<gene>
    <name evidence="1" type="ORF">AYI69_g2595</name>
</gene>
<dbReference type="Proteomes" id="UP000187429">
    <property type="component" value="Unassembled WGS sequence"/>
</dbReference>
<accession>A0A1R1YMI2</accession>
<comment type="caution">
    <text evidence="1">The sequence shown here is derived from an EMBL/GenBank/DDBJ whole genome shotgun (WGS) entry which is preliminary data.</text>
</comment>
<keyword evidence="2" id="KW-1185">Reference proteome</keyword>
<proteinExistence type="predicted"/>
<organism evidence="1 2">
    <name type="scientific">Smittium culicis</name>
    <dbReference type="NCBI Taxonomy" id="133412"/>
    <lineage>
        <taxon>Eukaryota</taxon>
        <taxon>Fungi</taxon>
        <taxon>Fungi incertae sedis</taxon>
        <taxon>Zoopagomycota</taxon>
        <taxon>Kickxellomycotina</taxon>
        <taxon>Harpellomycetes</taxon>
        <taxon>Harpellales</taxon>
        <taxon>Legeriomycetaceae</taxon>
        <taxon>Smittium</taxon>
    </lineage>
</organism>
<reference evidence="2" key="1">
    <citation type="submission" date="2017-01" db="EMBL/GenBank/DDBJ databases">
        <authorList>
            <person name="Wang Y."/>
            <person name="White M."/>
            <person name="Kvist S."/>
            <person name="Moncalvo J.-M."/>
        </authorList>
    </citation>
    <scope>NUCLEOTIDE SEQUENCE [LARGE SCALE GENOMIC DNA]</scope>
    <source>
        <strain evidence="2">ID-206-W2</strain>
    </source>
</reference>
<protein>
    <submittedName>
        <fullName evidence="1">Uncharacterized protein</fullName>
    </submittedName>
</protein>
<evidence type="ECO:0000313" key="2">
    <source>
        <dbReference type="Proteomes" id="UP000187429"/>
    </source>
</evidence>
<dbReference type="AlphaFoldDB" id="A0A1R1YMI2"/>
<evidence type="ECO:0000313" key="1">
    <source>
        <dbReference type="EMBL" id="OMJ27946.1"/>
    </source>
</evidence>